<proteinExistence type="predicted"/>
<accession>A0A562IVC7</accession>
<gene>
    <name evidence="1" type="ORF">JD78_03345</name>
</gene>
<dbReference type="EMBL" id="VLKF01000001">
    <property type="protein sequence ID" value="TWH74800.1"/>
    <property type="molecule type" value="Genomic_DNA"/>
</dbReference>
<sequence length="189" mass="20007">MVDLSDATQLLVFGSTRVPKPESRHLLLLAEGVVHVDFDDPDHVFLATVTRVARVHLPTGDPVVAVLDGVGVRLTDVELANHVTVVLAGSGPDAEEQARAYTEAFSAWGAVARHEAPPSAPGERLSALHCGVTDDVGTVYALSSGAFGGSEDPWQGRWQFLPLPPPDARRLRVTVGDGPAVDVPLPDRS</sequence>
<protein>
    <submittedName>
        <fullName evidence="1">Uncharacterized protein</fullName>
    </submittedName>
</protein>
<dbReference type="RefSeq" id="WP_153359602.1">
    <property type="nucleotide sequence ID" value="NZ_JABGDC010000071.1"/>
</dbReference>
<evidence type="ECO:0000313" key="2">
    <source>
        <dbReference type="Proteomes" id="UP000321490"/>
    </source>
</evidence>
<comment type="caution">
    <text evidence="1">The sequence shown here is derived from an EMBL/GenBank/DDBJ whole genome shotgun (WGS) entry which is preliminary data.</text>
</comment>
<keyword evidence="2" id="KW-1185">Reference proteome</keyword>
<evidence type="ECO:0000313" key="1">
    <source>
        <dbReference type="EMBL" id="TWH74800.1"/>
    </source>
</evidence>
<organism evidence="1 2">
    <name type="scientific">Modestobacter roseus</name>
    <dbReference type="NCBI Taxonomy" id="1181884"/>
    <lineage>
        <taxon>Bacteria</taxon>
        <taxon>Bacillati</taxon>
        <taxon>Actinomycetota</taxon>
        <taxon>Actinomycetes</taxon>
        <taxon>Geodermatophilales</taxon>
        <taxon>Geodermatophilaceae</taxon>
        <taxon>Modestobacter</taxon>
    </lineage>
</organism>
<dbReference type="AlphaFoldDB" id="A0A562IVC7"/>
<dbReference type="Proteomes" id="UP000321490">
    <property type="component" value="Unassembled WGS sequence"/>
</dbReference>
<reference evidence="1 2" key="1">
    <citation type="submission" date="2019-07" db="EMBL/GenBank/DDBJ databases">
        <title>R&amp;d 2014.</title>
        <authorList>
            <person name="Klenk H.-P."/>
        </authorList>
    </citation>
    <scope>NUCLEOTIDE SEQUENCE [LARGE SCALE GENOMIC DNA]</scope>
    <source>
        <strain evidence="1 2">DSM 45764</strain>
    </source>
</reference>
<name>A0A562IVC7_9ACTN</name>